<proteinExistence type="predicted"/>
<dbReference type="Proteomes" id="UP000008810">
    <property type="component" value="Chromosome 2"/>
</dbReference>
<name>A0A0Q3INF0_BRADI</name>
<organism evidence="2">
    <name type="scientific">Brachypodium distachyon</name>
    <name type="common">Purple false brome</name>
    <name type="synonym">Trachynia distachya</name>
    <dbReference type="NCBI Taxonomy" id="15368"/>
    <lineage>
        <taxon>Eukaryota</taxon>
        <taxon>Viridiplantae</taxon>
        <taxon>Streptophyta</taxon>
        <taxon>Embryophyta</taxon>
        <taxon>Tracheophyta</taxon>
        <taxon>Spermatophyta</taxon>
        <taxon>Magnoliopsida</taxon>
        <taxon>Liliopsida</taxon>
        <taxon>Poales</taxon>
        <taxon>Poaceae</taxon>
        <taxon>BOP clade</taxon>
        <taxon>Pooideae</taxon>
        <taxon>Stipodae</taxon>
        <taxon>Brachypodieae</taxon>
        <taxon>Brachypodium</taxon>
    </lineage>
</organism>
<feature type="region of interest" description="Disordered" evidence="1">
    <location>
        <begin position="1"/>
        <end position="31"/>
    </location>
</feature>
<keyword evidence="4" id="KW-1185">Reference proteome</keyword>
<accession>A0A0Q3INF0</accession>
<gene>
    <name evidence="2" type="ORF">BRADI_2g34992v3</name>
</gene>
<sequence>MAAGRCASRRRPASGAASSLLPPHHTRSSRLPAAACVREEALYFHDALGETQSLDRLEKKYYFPDQSLNATPSSPLMPLEPGAGKGLVFFEEDKEGNLHSLLPSPKAKVLCLLPQQQVHPFISFGSDSPCLSRADY</sequence>
<evidence type="ECO:0000313" key="4">
    <source>
        <dbReference type="Proteomes" id="UP000008810"/>
    </source>
</evidence>
<dbReference type="EMBL" id="CM000881">
    <property type="protein sequence ID" value="KQK07387.1"/>
    <property type="molecule type" value="Genomic_DNA"/>
</dbReference>
<evidence type="ECO:0000313" key="3">
    <source>
        <dbReference type="EnsemblPlants" id="KQK07387"/>
    </source>
</evidence>
<dbReference type="InParanoid" id="A0A0Q3INF0"/>
<dbReference type="AlphaFoldDB" id="A0A0Q3INF0"/>
<dbReference type="Gramene" id="KQK07387">
    <property type="protein sequence ID" value="KQK07387"/>
    <property type="gene ID" value="BRADI_2g34992v3"/>
</dbReference>
<evidence type="ECO:0000256" key="1">
    <source>
        <dbReference type="SAM" id="MobiDB-lite"/>
    </source>
</evidence>
<reference evidence="2" key="2">
    <citation type="submission" date="2017-06" db="EMBL/GenBank/DDBJ databases">
        <title>WGS assembly of Brachypodium distachyon.</title>
        <authorList>
            <consortium name="The International Brachypodium Initiative"/>
            <person name="Lucas S."/>
            <person name="Harmon-Smith M."/>
            <person name="Lail K."/>
            <person name="Tice H."/>
            <person name="Grimwood J."/>
            <person name="Bruce D."/>
            <person name="Barry K."/>
            <person name="Shu S."/>
            <person name="Lindquist E."/>
            <person name="Wang M."/>
            <person name="Pitluck S."/>
            <person name="Vogel J.P."/>
            <person name="Garvin D.F."/>
            <person name="Mockler T.C."/>
            <person name="Schmutz J."/>
            <person name="Rokhsar D."/>
            <person name="Bevan M.W."/>
        </authorList>
    </citation>
    <scope>NUCLEOTIDE SEQUENCE</scope>
    <source>
        <strain evidence="2">Bd21</strain>
    </source>
</reference>
<dbReference type="EnsemblPlants" id="KQK07387">
    <property type="protein sequence ID" value="KQK07387"/>
    <property type="gene ID" value="BRADI_2g34992v3"/>
</dbReference>
<protein>
    <submittedName>
        <fullName evidence="2 3">Uncharacterized protein</fullName>
    </submittedName>
</protein>
<reference evidence="2 3" key="1">
    <citation type="journal article" date="2010" name="Nature">
        <title>Genome sequencing and analysis of the model grass Brachypodium distachyon.</title>
        <authorList>
            <consortium name="International Brachypodium Initiative"/>
        </authorList>
    </citation>
    <scope>NUCLEOTIDE SEQUENCE [LARGE SCALE GENOMIC DNA]</scope>
    <source>
        <strain evidence="2 3">Bd21</strain>
    </source>
</reference>
<evidence type="ECO:0000313" key="2">
    <source>
        <dbReference type="EMBL" id="KQK07387.1"/>
    </source>
</evidence>
<reference evidence="3" key="3">
    <citation type="submission" date="2018-08" db="UniProtKB">
        <authorList>
            <consortium name="EnsemblPlants"/>
        </authorList>
    </citation>
    <scope>IDENTIFICATION</scope>
    <source>
        <strain evidence="3">cv. Bd21</strain>
    </source>
</reference>